<protein>
    <submittedName>
        <fullName evidence="2">Uncharacterized protein</fullName>
    </submittedName>
</protein>
<keyword evidence="3" id="KW-1185">Reference proteome</keyword>
<sequence length="80" mass="9346">MSWPEIKEFLTEPIISKQKDPLLIFPLGVLGAWIGTAVYRRSGISYFEYLLWMIPVAIIASALYILLIVWLKRKRQKSHK</sequence>
<keyword evidence="1" id="KW-1133">Transmembrane helix</keyword>
<gene>
    <name evidence="2" type="ORF">ACFO5U_15030</name>
</gene>
<evidence type="ECO:0000313" key="2">
    <source>
        <dbReference type="EMBL" id="MFC4714161.1"/>
    </source>
</evidence>
<evidence type="ECO:0000313" key="3">
    <source>
        <dbReference type="Proteomes" id="UP001595932"/>
    </source>
</evidence>
<name>A0ABV9MGB4_9BACL</name>
<dbReference type="EMBL" id="JBHSGL010000015">
    <property type="protein sequence ID" value="MFC4714161.1"/>
    <property type="molecule type" value="Genomic_DNA"/>
</dbReference>
<keyword evidence="1" id="KW-0812">Transmembrane</keyword>
<accession>A0ABV9MGB4</accession>
<comment type="caution">
    <text evidence="2">The sequence shown here is derived from an EMBL/GenBank/DDBJ whole genome shotgun (WGS) entry which is preliminary data.</text>
</comment>
<reference evidence="3" key="1">
    <citation type="journal article" date="2019" name="Int. J. Syst. Evol. Microbiol.">
        <title>The Global Catalogue of Microorganisms (GCM) 10K type strain sequencing project: providing services to taxonomists for standard genome sequencing and annotation.</title>
        <authorList>
            <consortium name="The Broad Institute Genomics Platform"/>
            <consortium name="The Broad Institute Genome Sequencing Center for Infectious Disease"/>
            <person name="Wu L."/>
            <person name="Ma J."/>
        </authorList>
    </citation>
    <scope>NUCLEOTIDE SEQUENCE [LARGE SCALE GENOMIC DNA]</scope>
    <source>
        <strain evidence="3">CGMCC 1.12151</strain>
    </source>
</reference>
<dbReference type="RefSeq" id="WP_377279888.1">
    <property type="nucleotide sequence ID" value="NZ_JBHSGL010000015.1"/>
</dbReference>
<feature type="transmembrane region" description="Helical" evidence="1">
    <location>
        <begin position="51"/>
        <end position="71"/>
    </location>
</feature>
<feature type="transmembrane region" description="Helical" evidence="1">
    <location>
        <begin position="21"/>
        <end position="39"/>
    </location>
</feature>
<organism evidence="2 3">
    <name type="scientific">Planococcus dechangensis</name>
    <dbReference type="NCBI Taxonomy" id="1176255"/>
    <lineage>
        <taxon>Bacteria</taxon>
        <taxon>Bacillati</taxon>
        <taxon>Bacillota</taxon>
        <taxon>Bacilli</taxon>
        <taxon>Bacillales</taxon>
        <taxon>Caryophanaceae</taxon>
        <taxon>Planococcus</taxon>
    </lineage>
</organism>
<dbReference type="Proteomes" id="UP001595932">
    <property type="component" value="Unassembled WGS sequence"/>
</dbReference>
<proteinExistence type="predicted"/>
<evidence type="ECO:0000256" key="1">
    <source>
        <dbReference type="SAM" id="Phobius"/>
    </source>
</evidence>
<keyword evidence="1" id="KW-0472">Membrane</keyword>